<reference evidence="1 2" key="1">
    <citation type="submission" date="2011-02" db="EMBL/GenBank/DDBJ databases">
        <authorList>
            <person name="Weinstock G."/>
            <person name="Sodergren E."/>
            <person name="Clifton S."/>
            <person name="Fulton L."/>
            <person name="Fulton B."/>
            <person name="Courtney L."/>
            <person name="Fronick C."/>
            <person name="Harrison M."/>
            <person name="Strong C."/>
            <person name="Farmer C."/>
            <person name="Delahaunty K."/>
            <person name="Markovic C."/>
            <person name="Hall O."/>
            <person name="Minx P."/>
            <person name="Tomlinson C."/>
            <person name="Mitreva M."/>
            <person name="Hou S."/>
            <person name="Chen J."/>
            <person name="Wollam A."/>
            <person name="Pepin K.H."/>
            <person name="Johnson M."/>
            <person name="Bhonagiri V."/>
            <person name="Zhang X."/>
            <person name="Suruliraj S."/>
            <person name="Warren W."/>
            <person name="Chinwalla A."/>
            <person name="Mardis E.R."/>
            <person name="Wilson R.K."/>
        </authorList>
    </citation>
    <scope>NUCLEOTIDE SEQUENCE [LARGE SCALE GENOMIC DNA]</scope>
    <source>
        <strain evidence="1 2">YIT 11841</strain>
    </source>
</reference>
<evidence type="ECO:0000313" key="2">
    <source>
        <dbReference type="Proteomes" id="UP000005546"/>
    </source>
</evidence>
<dbReference type="AlphaFoldDB" id="F3QSY4"/>
<comment type="caution">
    <text evidence="1">The sequence shown here is derived from an EMBL/GenBank/DDBJ whole genome shotgun (WGS) entry which is preliminary data.</text>
</comment>
<dbReference type="Proteomes" id="UP000005546">
    <property type="component" value="Unassembled WGS sequence"/>
</dbReference>
<protein>
    <submittedName>
        <fullName evidence="1">Uncharacterized protein</fullName>
    </submittedName>
</protein>
<proteinExistence type="predicted"/>
<dbReference type="STRING" id="762982.HMPREF9442_01299"/>
<gene>
    <name evidence="1" type="ORF">HMPREF9442_01299</name>
</gene>
<keyword evidence="2" id="KW-1185">Reference proteome</keyword>
<accession>F3QSY4</accession>
<organism evidence="1 2">
    <name type="scientific">Paraprevotella xylaniphila YIT 11841</name>
    <dbReference type="NCBI Taxonomy" id="762982"/>
    <lineage>
        <taxon>Bacteria</taxon>
        <taxon>Pseudomonadati</taxon>
        <taxon>Bacteroidota</taxon>
        <taxon>Bacteroidia</taxon>
        <taxon>Bacteroidales</taxon>
        <taxon>Prevotellaceae</taxon>
        <taxon>Paraprevotella</taxon>
    </lineage>
</organism>
<dbReference type="HOGENOM" id="CLU_3082883_0_0_10"/>
<evidence type="ECO:0000313" key="1">
    <source>
        <dbReference type="EMBL" id="EGG54993.1"/>
    </source>
</evidence>
<name>F3QSY4_9BACT</name>
<dbReference type="EMBL" id="AFBR01000034">
    <property type="protein sequence ID" value="EGG54993.1"/>
    <property type="molecule type" value="Genomic_DNA"/>
</dbReference>
<sequence length="52" mass="5996">MQGCAVSGNLWKVNIYSFRIDSAEITDLFGTDWKIILLRMIFQSAEQCKLLK</sequence>